<sequence length="81" mass="8928">MKVILLISLLLVVDVFSLNKTWTTDNFDTGVEGNETKEEARKSVGMKEHKLNPFVLAGISAGIRGLVGGVFDFFRKKKEGS</sequence>
<feature type="chain" id="PRO_5046459180" evidence="1">
    <location>
        <begin position="18"/>
        <end position="81"/>
    </location>
</feature>
<gene>
    <name evidence="2" type="primary">Necator_chrIII.g13013</name>
    <name evidence="2" type="ORF">RB195_012246</name>
</gene>
<keyword evidence="1" id="KW-0732">Signal</keyword>
<evidence type="ECO:0000313" key="2">
    <source>
        <dbReference type="EMBL" id="KAK6746019.1"/>
    </source>
</evidence>
<evidence type="ECO:0000313" key="3">
    <source>
        <dbReference type="Proteomes" id="UP001303046"/>
    </source>
</evidence>
<dbReference type="Proteomes" id="UP001303046">
    <property type="component" value="Unassembled WGS sequence"/>
</dbReference>
<organism evidence="2 3">
    <name type="scientific">Necator americanus</name>
    <name type="common">Human hookworm</name>
    <dbReference type="NCBI Taxonomy" id="51031"/>
    <lineage>
        <taxon>Eukaryota</taxon>
        <taxon>Metazoa</taxon>
        <taxon>Ecdysozoa</taxon>
        <taxon>Nematoda</taxon>
        <taxon>Chromadorea</taxon>
        <taxon>Rhabditida</taxon>
        <taxon>Rhabditina</taxon>
        <taxon>Rhabditomorpha</taxon>
        <taxon>Strongyloidea</taxon>
        <taxon>Ancylostomatidae</taxon>
        <taxon>Bunostominae</taxon>
        <taxon>Necator</taxon>
    </lineage>
</organism>
<reference evidence="2 3" key="1">
    <citation type="submission" date="2023-08" db="EMBL/GenBank/DDBJ databases">
        <title>A Necator americanus chromosomal reference genome.</title>
        <authorList>
            <person name="Ilik V."/>
            <person name="Petrzelkova K.J."/>
            <person name="Pardy F."/>
            <person name="Fuh T."/>
            <person name="Niatou-Singa F.S."/>
            <person name="Gouil Q."/>
            <person name="Baker L."/>
            <person name="Ritchie M.E."/>
            <person name="Jex A.R."/>
            <person name="Gazzola D."/>
            <person name="Li H."/>
            <person name="Toshio Fujiwara R."/>
            <person name="Zhan B."/>
            <person name="Aroian R.V."/>
            <person name="Pafco B."/>
            <person name="Schwarz E.M."/>
        </authorList>
    </citation>
    <scope>NUCLEOTIDE SEQUENCE [LARGE SCALE GENOMIC DNA]</scope>
    <source>
        <strain evidence="2 3">Aroian</strain>
        <tissue evidence="2">Whole animal</tissue>
    </source>
</reference>
<comment type="caution">
    <text evidence="2">The sequence shown here is derived from an EMBL/GenBank/DDBJ whole genome shotgun (WGS) entry which is preliminary data.</text>
</comment>
<keyword evidence="3" id="KW-1185">Reference proteome</keyword>
<name>A0ABR1D6B5_NECAM</name>
<dbReference type="EMBL" id="JAVFWL010000003">
    <property type="protein sequence ID" value="KAK6746019.1"/>
    <property type="molecule type" value="Genomic_DNA"/>
</dbReference>
<feature type="signal peptide" evidence="1">
    <location>
        <begin position="1"/>
        <end position="17"/>
    </location>
</feature>
<protein>
    <submittedName>
        <fullName evidence="2">Uncharacterized protein</fullName>
    </submittedName>
</protein>
<evidence type="ECO:0000256" key="1">
    <source>
        <dbReference type="SAM" id="SignalP"/>
    </source>
</evidence>
<accession>A0ABR1D6B5</accession>
<proteinExistence type="predicted"/>